<dbReference type="OrthoDB" id="1431934at2759"/>
<keyword evidence="3" id="KW-0808">Transferase</keyword>
<evidence type="ECO:0000256" key="7">
    <source>
        <dbReference type="ARBA" id="ARBA00022786"/>
    </source>
</evidence>
<dbReference type="PROSITE" id="PS51873">
    <property type="entry name" value="TRIAD"/>
    <property type="match status" value="1"/>
</dbReference>
<dbReference type="Proteomes" id="UP000827284">
    <property type="component" value="Unassembled WGS sequence"/>
</dbReference>
<evidence type="ECO:0000259" key="10">
    <source>
        <dbReference type="PROSITE" id="PS51873"/>
    </source>
</evidence>
<evidence type="ECO:0000313" key="11">
    <source>
        <dbReference type="EMBL" id="GJJ67863.1"/>
    </source>
</evidence>
<keyword evidence="7" id="KW-0833">Ubl conjugation pathway</keyword>
<reference evidence="11" key="1">
    <citation type="submission" date="2021-11" db="EMBL/GenBank/DDBJ databases">
        <authorList>
            <person name="Herlambang A."/>
            <person name="Guo Y."/>
            <person name="Takashima Y."/>
            <person name="Nishizawa T."/>
        </authorList>
    </citation>
    <scope>NUCLEOTIDE SEQUENCE</scope>
    <source>
        <strain evidence="11">E1425</strain>
    </source>
</reference>
<evidence type="ECO:0000256" key="9">
    <source>
        <dbReference type="SAM" id="MobiDB-lite"/>
    </source>
</evidence>
<dbReference type="EMBL" id="BQFW01000001">
    <property type="protein sequence ID" value="GJJ67863.1"/>
    <property type="molecule type" value="Genomic_DNA"/>
</dbReference>
<evidence type="ECO:0000256" key="6">
    <source>
        <dbReference type="ARBA" id="ARBA00022771"/>
    </source>
</evidence>
<dbReference type="InterPro" id="IPR044066">
    <property type="entry name" value="TRIAD_supradom"/>
</dbReference>
<dbReference type="AlphaFoldDB" id="A0A9P3GZP3"/>
<dbReference type="GO" id="GO:0016567">
    <property type="term" value="P:protein ubiquitination"/>
    <property type="evidence" value="ECO:0007669"/>
    <property type="project" value="InterPro"/>
</dbReference>
<evidence type="ECO:0000313" key="12">
    <source>
        <dbReference type="Proteomes" id="UP000827284"/>
    </source>
</evidence>
<comment type="catalytic activity">
    <reaction evidence="1">
        <text>[E2 ubiquitin-conjugating enzyme]-S-ubiquitinyl-L-cysteine + [acceptor protein]-L-lysine = [E2 ubiquitin-conjugating enzyme]-L-cysteine + [acceptor protein]-N(6)-ubiquitinyl-L-lysine.</text>
        <dbReference type="EC" id="2.3.2.31"/>
    </reaction>
</comment>
<feature type="compositionally biased region" description="Polar residues" evidence="9">
    <location>
        <begin position="234"/>
        <end position="261"/>
    </location>
</feature>
<evidence type="ECO:0000256" key="8">
    <source>
        <dbReference type="ARBA" id="ARBA00022833"/>
    </source>
</evidence>
<dbReference type="InterPro" id="IPR002867">
    <property type="entry name" value="IBR_dom"/>
</dbReference>
<keyword evidence="6" id="KW-0863">Zinc-finger</keyword>
<feature type="compositionally biased region" description="Low complexity" evidence="9">
    <location>
        <begin position="279"/>
        <end position="288"/>
    </location>
</feature>
<comment type="caution">
    <text evidence="11">The sequence shown here is derived from an EMBL/GenBank/DDBJ whole genome shotgun (WGS) entry which is preliminary data.</text>
</comment>
<feature type="compositionally biased region" description="Acidic residues" evidence="9">
    <location>
        <begin position="1"/>
        <end position="13"/>
    </location>
</feature>
<feature type="region of interest" description="Disordered" evidence="9">
    <location>
        <begin position="1"/>
        <end position="99"/>
    </location>
</feature>
<evidence type="ECO:0000256" key="1">
    <source>
        <dbReference type="ARBA" id="ARBA00001798"/>
    </source>
</evidence>
<gene>
    <name evidence="11" type="ORF">EMPS_00209</name>
</gene>
<dbReference type="Pfam" id="PF01485">
    <property type="entry name" value="IBR"/>
    <property type="match status" value="2"/>
</dbReference>
<dbReference type="SMART" id="SM00647">
    <property type="entry name" value="IBR"/>
    <property type="match status" value="2"/>
</dbReference>
<evidence type="ECO:0000256" key="2">
    <source>
        <dbReference type="ARBA" id="ARBA00012251"/>
    </source>
</evidence>
<dbReference type="InterPro" id="IPR031127">
    <property type="entry name" value="E3_UB_ligase_RBR"/>
</dbReference>
<dbReference type="GO" id="GO:0008270">
    <property type="term" value="F:zinc ion binding"/>
    <property type="evidence" value="ECO:0007669"/>
    <property type="project" value="UniProtKB-KW"/>
</dbReference>
<feature type="compositionally biased region" description="Low complexity" evidence="9">
    <location>
        <begin position="262"/>
        <end position="272"/>
    </location>
</feature>
<keyword evidence="5" id="KW-0677">Repeat</keyword>
<dbReference type="EC" id="2.3.2.31" evidence="2"/>
<keyword evidence="4" id="KW-0479">Metal-binding</keyword>
<dbReference type="InterPro" id="IPR013083">
    <property type="entry name" value="Znf_RING/FYVE/PHD"/>
</dbReference>
<reference evidence="11" key="2">
    <citation type="journal article" date="2022" name="Microbiol. Resour. Announc.">
        <title>Whole-Genome Sequence of Entomortierella parvispora E1425, a Mucoromycotan Fungus Associated with Burkholderiaceae-Related Endosymbiotic Bacteria.</title>
        <authorList>
            <person name="Herlambang A."/>
            <person name="Guo Y."/>
            <person name="Takashima Y."/>
            <person name="Narisawa K."/>
            <person name="Ohta H."/>
            <person name="Nishizawa T."/>
        </authorList>
    </citation>
    <scope>NUCLEOTIDE SEQUENCE</scope>
    <source>
        <strain evidence="11">E1425</strain>
    </source>
</reference>
<sequence length="510" mass="56169">MALQELDERDDDYVFLSDIESEQEPHSFGAALGSHNTGKHPLSRSRPISSHSAAGPSSDQRRSQNEQDPSREGSQSSSKRSSRIEPPRAEDADELDSDPEEIEYGYDTDMLLIMPSMLRDYSHHATNYHPELWKAPIPGSYSPPRSSARLRQEDRMLDRAELLKNTIPPTTCGICFESFTPFDLQPQQQQPPQQDEHNFANHITSELASQAQFVTSFAARLARSFAPHHIPGTGSASTTPLTSPTEPVQSDASSSTANTDVGSSSSGPSSSSAPRETRQQQSAQQKQQRFSMATTSPSVSSRDIGIIMPCDHGLCLSCLQSYLTNATTSASARAPTLCPQPGCRTPIPTESAELVLDSNLLEAWYRKLAEIHVANKVCCPRPECQSIVDLDDRDGTAVTCPECKSSFCASCAVPFHRGLSCEEYQNQAHGGGSEEDRAMLQLVQDRHWRHCPSCRFVIEKQQGCNHMVCHCGQSFCYACGHPWNEMDARCSRDCESEGIHDDIGLDCIIM</sequence>
<accession>A0A9P3GZP3</accession>
<feature type="domain" description="RING-type" evidence="10">
    <location>
        <begin position="288"/>
        <end position="494"/>
    </location>
</feature>
<evidence type="ECO:0000256" key="3">
    <source>
        <dbReference type="ARBA" id="ARBA00022679"/>
    </source>
</evidence>
<feature type="compositionally biased region" description="Polar residues" evidence="9">
    <location>
        <begin position="289"/>
        <end position="300"/>
    </location>
</feature>
<feature type="region of interest" description="Disordered" evidence="9">
    <location>
        <begin position="229"/>
        <end position="300"/>
    </location>
</feature>
<proteinExistence type="predicted"/>
<dbReference type="InterPro" id="IPR017907">
    <property type="entry name" value="Znf_RING_CS"/>
</dbReference>
<feature type="compositionally biased region" description="Basic and acidic residues" evidence="9">
    <location>
        <begin position="59"/>
        <end position="71"/>
    </location>
</feature>
<dbReference type="PROSITE" id="PS00518">
    <property type="entry name" value="ZF_RING_1"/>
    <property type="match status" value="1"/>
</dbReference>
<feature type="compositionally biased region" description="Polar residues" evidence="9">
    <location>
        <begin position="46"/>
        <end position="58"/>
    </location>
</feature>
<protein>
    <recommendedName>
        <fullName evidence="2">RBR-type E3 ubiquitin transferase</fullName>
        <ecNumber evidence="2">2.3.2.31</ecNumber>
    </recommendedName>
</protein>
<name>A0A9P3GZP3_9FUNG</name>
<dbReference type="CDD" id="cd22584">
    <property type="entry name" value="Rcat_RBR_unk"/>
    <property type="match status" value="1"/>
</dbReference>
<organism evidence="11 12">
    <name type="scientific">Entomortierella parvispora</name>
    <dbReference type="NCBI Taxonomy" id="205924"/>
    <lineage>
        <taxon>Eukaryota</taxon>
        <taxon>Fungi</taxon>
        <taxon>Fungi incertae sedis</taxon>
        <taxon>Mucoromycota</taxon>
        <taxon>Mortierellomycotina</taxon>
        <taxon>Mortierellomycetes</taxon>
        <taxon>Mortierellales</taxon>
        <taxon>Mortierellaceae</taxon>
        <taxon>Entomortierella</taxon>
    </lineage>
</organism>
<dbReference type="PANTHER" id="PTHR11685">
    <property type="entry name" value="RBR FAMILY RING FINGER AND IBR DOMAIN-CONTAINING"/>
    <property type="match status" value="1"/>
</dbReference>
<dbReference type="SUPFAM" id="SSF57850">
    <property type="entry name" value="RING/U-box"/>
    <property type="match status" value="3"/>
</dbReference>
<dbReference type="Gene3D" id="1.20.120.1750">
    <property type="match status" value="1"/>
</dbReference>
<dbReference type="Gene3D" id="3.30.40.10">
    <property type="entry name" value="Zinc/RING finger domain, C3HC4 (zinc finger)"/>
    <property type="match status" value="1"/>
</dbReference>
<evidence type="ECO:0000256" key="5">
    <source>
        <dbReference type="ARBA" id="ARBA00022737"/>
    </source>
</evidence>
<dbReference type="GO" id="GO:0061630">
    <property type="term" value="F:ubiquitin protein ligase activity"/>
    <property type="evidence" value="ECO:0007669"/>
    <property type="project" value="UniProtKB-EC"/>
</dbReference>
<evidence type="ECO:0000256" key="4">
    <source>
        <dbReference type="ARBA" id="ARBA00022723"/>
    </source>
</evidence>
<keyword evidence="8" id="KW-0862">Zinc</keyword>
<keyword evidence="12" id="KW-1185">Reference proteome</keyword>